<geneLocation type="plasmid" evidence="2">
    <name>pbaa-803-a dna</name>
</geneLocation>
<dbReference type="EMBL" id="AP019515">
    <property type="protein sequence ID" value="BBI65783.1"/>
    <property type="molecule type" value="Genomic_DNA"/>
</dbReference>
<evidence type="ECO:0000313" key="1">
    <source>
        <dbReference type="EMBL" id="BBI65783.1"/>
    </source>
</evidence>
<keyword evidence="1" id="KW-0614">Plasmid</keyword>
<dbReference type="KEGG" id="hsr:HSBAA_PA_3860"/>
<evidence type="ECO:0000313" key="2">
    <source>
        <dbReference type="Proteomes" id="UP000320231"/>
    </source>
</evidence>
<reference evidence="1 2" key="1">
    <citation type="journal article" date="2019" name="Microbiol. Resour. Announc.">
        <title>Complete Genome Sequence of Halomonas sulfidaeris Strain Esulfide1 Isolated from a Metal Sulfide Rock at a Depth of 2,200 Meters, Obtained Using Nanopore Sequencing.</title>
        <authorList>
            <person name="Saito M."/>
            <person name="Nishigata A."/>
            <person name="Galipon J."/>
            <person name="Arakawa K."/>
        </authorList>
    </citation>
    <scope>NUCLEOTIDE SEQUENCE [LARGE SCALE GENOMIC DNA]</scope>
    <source>
        <strain evidence="1 2">ATCC BAA-803</strain>
        <plasmid evidence="2">pbaa-803-a dna</plasmid>
    </source>
</reference>
<protein>
    <submittedName>
        <fullName evidence="1">Uncharacterized protein</fullName>
    </submittedName>
</protein>
<organism evidence="1 2">
    <name type="scientific">Vreelandella sulfidaeris</name>
    <dbReference type="NCBI Taxonomy" id="115553"/>
    <lineage>
        <taxon>Bacteria</taxon>
        <taxon>Pseudomonadati</taxon>
        <taxon>Pseudomonadota</taxon>
        <taxon>Gammaproteobacteria</taxon>
        <taxon>Oceanospirillales</taxon>
        <taxon>Halomonadaceae</taxon>
        <taxon>Vreelandella</taxon>
    </lineage>
</organism>
<name>A0A455UKB3_9GAMM</name>
<gene>
    <name evidence="1" type="ORF">HSBAA_PA_3860</name>
</gene>
<dbReference type="Proteomes" id="UP000320231">
    <property type="component" value="Plasmid pBAA-803-A"/>
</dbReference>
<accession>A0A455UKB3</accession>
<dbReference type="AlphaFoldDB" id="A0A455UKB3"/>
<proteinExistence type="predicted"/>
<sequence length="54" mass="6228">MGVWMYERATKTRLITGGVDYLDLLKSMDEFRGISQSGIGSSLSKKMMQLPWQW</sequence>